<keyword evidence="7" id="KW-0808">Transferase</keyword>
<keyword evidence="12" id="KW-0862">Zinc</keyword>
<evidence type="ECO:0000256" key="1">
    <source>
        <dbReference type="ARBA" id="ARBA00000900"/>
    </source>
</evidence>
<evidence type="ECO:0000313" key="20">
    <source>
        <dbReference type="Proteomes" id="UP000078046"/>
    </source>
</evidence>
<evidence type="ECO:0000256" key="3">
    <source>
        <dbReference type="ARBA" id="ARBA00004177"/>
    </source>
</evidence>
<name>A0A177BDC6_9BILA</name>
<proteinExistence type="predicted"/>
<evidence type="ECO:0000256" key="13">
    <source>
        <dbReference type="ARBA" id="ARBA00023136"/>
    </source>
</evidence>
<dbReference type="AlphaFoldDB" id="A0A177BDC6"/>
<comment type="catalytic activity">
    <reaction evidence="1">
        <text>S-ubiquitinyl-[E2 ubiquitin-conjugating enzyme]-L-cysteine + [acceptor protein]-L-lysine = [E2 ubiquitin-conjugating enzyme]-L-cysteine + N(6)-ubiquitinyl-[acceptor protein]-L-lysine.</text>
        <dbReference type="EC" id="2.3.2.27"/>
    </reaction>
</comment>
<dbReference type="GO" id="GO:0016020">
    <property type="term" value="C:membrane"/>
    <property type="evidence" value="ECO:0007669"/>
    <property type="project" value="UniProtKB-SubCell"/>
</dbReference>
<dbReference type="Proteomes" id="UP000078046">
    <property type="component" value="Unassembled WGS sequence"/>
</dbReference>
<comment type="subcellular location">
    <subcellularLocation>
        <location evidence="3">Endosome</location>
    </subcellularLocation>
    <subcellularLocation>
        <location evidence="4">Lysosome</location>
    </subcellularLocation>
    <subcellularLocation>
        <location evidence="2">Membrane</location>
        <topology evidence="2">Peripheral membrane protein</topology>
    </subcellularLocation>
</comment>
<evidence type="ECO:0000256" key="8">
    <source>
        <dbReference type="ARBA" id="ARBA00022707"/>
    </source>
</evidence>
<keyword evidence="13" id="KW-0472">Membrane</keyword>
<dbReference type="CDD" id="cd16489">
    <property type="entry name" value="mRING-CH-C4HC2H_ZNRF"/>
    <property type="match status" value="1"/>
</dbReference>
<dbReference type="SUPFAM" id="SSF57850">
    <property type="entry name" value="RING/U-box"/>
    <property type="match status" value="1"/>
</dbReference>
<dbReference type="Pfam" id="PF13639">
    <property type="entry name" value="zf-RING_2"/>
    <property type="match status" value="1"/>
</dbReference>
<keyword evidence="8" id="KW-0519">Myristate</keyword>
<gene>
    <name evidence="19" type="ORF">A3Q56_00659</name>
</gene>
<evidence type="ECO:0000313" key="19">
    <source>
        <dbReference type="EMBL" id="OAF71551.1"/>
    </source>
</evidence>
<dbReference type="InterPro" id="IPR051878">
    <property type="entry name" value="ZNRF_ubiq-protein_ligase"/>
</dbReference>
<feature type="compositionally biased region" description="Basic and acidic residues" evidence="17">
    <location>
        <begin position="7"/>
        <end position="22"/>
    </location>
</feature>
<evidence type="ECO:0000259" key="18">
    <source>
        <dbReference type="PROSITE" id="PS50089"/>
    </source>
</evidence>
<keyword evidence="9" id="KW-0967">Endosome</keyword>
<evidence type="ECO:0000256" key="5">
    <source>
        <dbReference type="ARBA" id="ARBA00004906"/>
    </source>
</evidence>
<evidence type="ECO:0000256" key="7">
    <source>
        <dbReference type="ARBA" id="ARBA00022679"/>
    </source>
</evidence>
<dbReference type="GO" id="GO:0008270">
    <property type="term" value="F:zinc ion binding"/>
    <property type="evidence" value="ECO:0007669"/>
    <property type="project" value="UniProtKB-KW"/>
</dbReference>
<dbReference type="GO" id="GO:0005764">
    <property type="term" value="C:lysosome"/>
    <property type="evidence" value="ECO:0007669"/>
    <property type="project" value="UniProtKB-SubCell"/>
</dbReference>
<comment type="pathway">
    <text evidence="5">Protein modification; protein ubiquitination.</text>
</comment>
<evidence type="ECO:0000256" key="14">
    <source>
        <dbReference type="ARBA" id="ARBA00023228"/>
    </source>
</evidence>
<evidence type="ECO:0000256" key="9">
    <source>
        <dbReference type="ARBA" id="ARBA00022753"/>
    </source>
</evidence>
<dbReference type="GO" id="GO:0070936">
    <property type="term" value="P:protein K48-linked ubiquitination"/>
    <property type="evidence" value="ECO:0007669"/>
    <property type="project" value="TreeGrafter"/>
</dbReference>
<evidence type="ECO:0000256" key="12">
    <source>
        <dbReference type="ARBA" id="ARBA00022833"/>
    </source>
</evidence>
<dbReference type="EC" id="2.3.2.27" evidence="6"/>
<sequence>MGSSSSKSEDFKSNGTDNDKKSCNQSVKSDSVSSVKIFEDCKIKNKLNQSSSDHEKTPIKLISNKKHECPICFKKVNYKKINIHVEMCLKLNASKYNVENLSENANEDCVVCFESMKKDDKVARLPCWCIYHQKCIDEWYIYRRVCPSHPDTDMIERNYAENDSN</sequence>
<reference evidence="19 20" key="1">
    <citation type="submission" date="2016-04" db="EMBL/GenBank/DDBJ databases">
        <title>The genome of Intoshia linei affirms orthonectids as highly simplified spiralians.</title>
        <authorList>
            <person name="Mikhailov K.V."/>
            <person name="Slusarev G.S."/>
            <person name="Nikitin M.A."/>
            <person name="Logacheva M.D."/>
            <person name="Penin A."/>
            <person name="Aleoshin V."/>
            <person name="Panchin Y.V."/>
        </authorList>
    </citation>
    <scope>NUCLEOTIDE SEQUENCE [LARGE SCALE GENOMIC DNA]</scope>
    <source>
        <strain evidence="19">Intl2013</strain>
        <tissue evidence="19">Whole animal</tissue>
    </source>
</reference>
<organism evidence="19 20">
    <name type="scientific">Intoshia linei</name>
    <dbReference type="NCBI Taxonomy" id="1819745"/>
    <lineage>
        <taxon>Eukaryota</taxon>
        <taxon>Metazoa</taxon>
        <taxon>Spiralia</taxon>
        <taxon>Lophotrochozoa</taxon>
        <taxon>Mesozoa</taxon>
        <taxon>Orthonectida</taxon>
        <taxon>Rhopaluridae</taxon>
        <taxon>Intoshia</taxon>
    </lineage>
</organism>
<protein>
    <recommendedName>
        <fullName evidence="6">RING-type E3 ubiquitin transferase</fullName>
        <ecNumber evidence="6">2.3.2.27</ecNumber>
    </recommendedName>
</protein>
<keyword evidence="20" id="KW-1185">Reference proteome</keyword>
<evidence type="ECO:0000256" key="4">
    <source>
        <dbReference type="ARBA" id="ARBA00004371"/>
    </source>
</evidence>
<dbReference type="PANTHER" id="PTHR46661">
    <property type="entry name" value="E3 UBIQUITIN-PROTEIN LIGASE ZNRF1-LIKE PROTEIN"/>
    <property type="match status" value="1"/>
</dbReference>
<accession>A0A177BDC6</accession>
<dbReference type="Gene3D" id="3.30.160.60">
    <property type="entry name" value="Classic Zinc Finger"/>
    <property type="match status" value="1"/>
</dbReference>
<evidence type="ECO:0000256" key="6">
    <source>
        <dbReference type="ARBA" id="ARBA00012483"/>
    </source>
</evidence>
<dbReference type="EMBL" id="LWCA01000042">
    <property type="protein sequence ID" value="OAF71551.1"/>
    <property type="molecule type" value="Genomic_DNA"/>
</dbReference>
<evidence type="ECO:0000256" key="2">
    <source>
        <dbReference type="ARBA" id="ARBA00004170"/>
    </source>
</evidence>
<dbReference type="GO" id="GO:0005768">
    <property type="term" value="C:endosome"/>
    <property type="evidence" value="ECO:0007669"/>
    <property type="project" value="UniProtKB-SubCell"/>
</dbReference>
<dbReference type="GO" id="GO:0043161">
    <property type="term" value="P:proteasome-mediated ubiquitin-dependent protein catabolic process"/>
    <property type="evidence" value="ECO:0007669"/>
    <property type="project" value="TreeGrafter"/>
</dbReference>
<evidence type="ECO:0000256" key="11">
    <source>
        <dbReference type="ARBA" id="ARBA00022786"/>
    </source>
</evidence>
<dbReference type="OrthoDB" id="10057496at2759"/>
<feature type="domain" description="RING-type" evidence="18">
    <location>
        <begin position="109"/>
        <end position="149"/>
    </location>
</feature>
<dbReference type="PROSITE" id="PS50089">
    <property type="entry name" value="ZF_RING_2"/>
    <property type="match status" value="1"/>
</dbReference>
<dbReference type="InterPro" id="IPR013083">
    <property type="entry name" value="Znf_RING/FYVE/PHD"/>
</dbReference>
<comment type="caution">
    <text evidence="19">The sequence shown here is derived from an EMBL/GenBank/DDBJ whole genome shotgun (WGS) entry which is preliminary data.</text>
</comment>
<keyword evidence="11" id="KW-0833">Ubl conjugation pathway</keyword>
<dbReference type="InterPro" id="IPR001841">
    <property type="entry name" value="Znf_RING"/>
</dbReference>
<keyword evidence="14" id="KW-0458">Lysosome</keyword>
<dbReference type="Gene3D" id="3.30.40.10">
    <property type="entry name" value="Zinc/RING finger domain, C3HC4 (zinc finger)"/>
    <property type="match status" value="1"/>
</dbReference>
<dbReference type="GO" id="GO:0061630">
    <property type="term" value="F:ubiquitin protein ligase activity"/>
    <property type="evidence" value="ECO:0007669"/>
    <property type="project" value="UniProtKB-EC"/>
</dbReference>
<keyword evidence="15" id="KW-0449">Lipoprotein</keyword>
<feature type="region of interest" description="Disordered" evidence="17">
    <location>
        <begin position="1"/>
        <end position="34"/>
    </location>
</feature>
<evidence type="ECO:0000256" key="15">
    <source>
        <dbReference type="ARBA" id="ARBA00023288"/>
    </source>
</evidence>
<keyword evidence="10 16" id="KW-0479">Metal-binding</keyword>
<dbReference type="PANTHER" id="PTHR46661:SF4">
    <property type="entry name" value="RING-TYPE DOMAIN-CONTAINING PROTEIN"/>
    <property type="match status" value="1"/>
</dbReference>
<evidence type="ECO:0000256" key="17">
    <source>
        <dbReference type="SAM" id="MobiDB-lite"/>
    </source>
</evidence>
<keyword evidence="10 16" id="KW-0863">Zinc-finger</keyword>
<evidence type="ECO:0000256" key="10">
    <source>
        <dbReference type="ARBA" id="ARBA00022771"/>
    </source>
</evidence>
<evidence type="ECO:0000256" key="16">
    <source>
        <dbReference type="PROSITE-ProRule" id="PRU00175"/>
    </source>
</evidence>